<name>A0A382XQR3_9ZZZZ</name>
<evidence type="ECO:0008006" key="2">
    <source>
        <dbReference type="Google" id="ProtNLM"/>
    </source>
</evidence>
<sequence length="268" mass="30048">MMTKSAQRRSCVALTAPERAEVNRDIALSLAALNQFDSAFTVMEELESDLETEPETWENLFSSSVERGIILRETGRLEDAKSVFALAVMKLEKQLGANHYDAAEARMWLAMTENQSSLETITKSLRQLLALWQKQSGQLISDKAGQSVRLQWIVEDYLSQVFSEKRDQKTLGSAFEIAEFLRSGMVQQALVQAALRRLAPDEETRDLIRRQQNLQRKLIVLQQRLGDGANYGQISTATLKGLEVKISDTENAVAQMTEAVRSAIPELA</sequence>
<dbReference type="Gene3D" id="1.25.40.10">
    <property type="entry name" value="Tetratricopeptide repeat domain"/>
    <property type="match status" value="1"/>
</dbReference>
<dbReference type="AlphaFoldDB" id="A0A382XQR3"/>
<dbReference type="InterPro" id="IPR011990">
    <property type="entry name" value="TPR-like_helical_dom_sf"/>
</dbReference>
<evidence type="ECO:0000313" key="1">
    <source>
        <dbReference type="EMBL" id="SVD73189.1"/>
    </source>
</evidence>
<feature type="non-terminal residue" evidence="1">
    <location>
        <position position="268"/>
    </location>
</feature>
<dbReference type="EMBL" id="UINC01169580">
    <property type="protein sequence ID" value="SVD73189.1"/>
    <property type="molecule type" value="Genomic_DNA"/>
</dbReference>
<organism evidence="1">
    <name type="scientific">marine metagenome</name>
    <dbReference type="NCBI Taxonomy" id="408172"/>
    <lineage>
        <taxon>unclassified sequences</taxon>
        <taxon>metagenomes</taxon>
        <taxon>ecological metagenomes</taxon>
    </lineage>
</organism>
<dbReference type="SUPFAM" id="SSF48452">
    <property type="entry name" value="TPR-like"/>
    <property type="match status" value="1"/>
</dbReference>
<gene>
    <name evidence="1" type="ORF">METZ01_LOCUS426043</name>
</gene>
<accession>A0A382XQR3</accession>
<reference evidence="1" key="1">
    <citation type="submission" date="2018-05" db="EMBL/GenBank/DDBJ databases">
        <authorList>
            <person name="Lanie J.A."/>
            <person name="Ng W.-L."/>
            <person name="Kazmierczak K.M."/>
            <person name="Andrzejewski T.M."/>
            <person name="Davidsen T.M."/>
            <person name="Wayne K.J."/>
            <person name="Tettelin H."/>
            <person name="Glass J.I."/>
            <person name="Rusch D."/>
            <person name="Podicherti R."/>
            <person name="Tsui H.-C.T."/>
            <person name="Winkler M.E."/>
        </authorList>
    </citation>
    <scope>NUCLEOTIDE SEQUENCE</scope>
</reference>
<proteinExistence type="predicted"/>
<protein>
    <recommendedName>
        <fullName evidence="2">Tetratricopeptide repeat protein</fullName>
    </recommendedName>
</protein>